<dbReference type="Gene3D" id="1.20.1340.10">
    <property type="entry name" value="dopa decarboxylase, N-terminal domain"/>
    <property type="match status" value="1"/>
</dbReference>
<keyword evidence="2" id="KW-0210">Decarboxylase</keyword>
<evidence type="ECO:0000256" key="3">
    <source>
        <dbReference type="ARBA" id="ARBA00022898"/>
    </source>
</evidence>
<dbReference type="PANTHER" id="PTHR11999:SF70">
    <property type="entry name" value="MIP05841P"/>
    <property type="match status" value="1"/>
</dbReference>
<dbReference type="InterPro" id="IPR002129">
    <property type="entry name" value="PyrdxlP-dep_de-COase"/>
</dbReference>
<dbReference type="InterPro" id="IPR015424">
    <property type="entry name" value="PyrdxlP-dep_Trfase"/>
</dbReference>
<dbReference type="SUPFAM" id="SSF53383">
    <property type="entry name" value="PLP-dependent transferases"/>
    <property type="match status" value="1"/>
</dbReference>
<dbReference type="GO" id="GO:0030170">
    <property type="term" value="F:pyridoxal phosphate binding"/>
    <property type="evidence" value="ECO:0007669"/>
    <property type="project" value="InterPro"/>
</dbReference>
<keyword evidence="3" id="KW-0663">Pyridoxal phosphate</keyword>
<reference evidence="4" key="1">
    <citation type="submission" date="2015-04" db="EMBL/GenBank/DDBJ databases">
        <title>The genome sequence of the plant pathogenic Rhizarian Plasmodiophora brassicae reveals insights in its biotrophic life cycle and the origin of chitin synthesis.</title>
        <authorList>
            <person name="Schwelm A."/>
            <person name="Fogelqvist J."/>
            <person name="Knaust A."/>
            <person name="Julke S."/>
            <person name="Lilja T."/>
            <person name="Dhandapani V."/>
            <person name="Bonilla-Rosso G."/>
            <person name="Karlsson M."/>
            <person name="Shevchenko A."/>
            <person name="Choi S.R."/>
            <person name="Kim H.G."/>
            <person name="Park J.Y."/>
            <person name="Lim Y.P."/>
            <person name="Ludwig-Muller J."/>
            <person name="Dixelius C."/>
        </authorList>
    </citation>
    <scope>NUCLEOTIDE SEQUENCE</scope>
    <source>
        <tissue evidence="4">Potato root galls</tissue>
    </source>
</reference>
<dbReference type="InterPro" id="IPR010977">
    <property type="entry name" value="Aromatic_deC"/>
</dbReference>
<dbReference type="EMBL" id="HACM01002758">
    <property type="protein sequence ID" value="CRZ03200.1"/>
    <property type="molecule type" value="Transcribed_RNA"/>
</dbReference>
<evidence type="ECO:0008006" key="5">
    <source>
        <dbReference type="Google" id="ProtNLM"/>
    </source>
</evidence>
<protein>
    <recommendedName>
        <fullName evidence="5">Aromatic-L-amino-acid decarboxylase</fullName>
    </recommendedName>
</protein>
<dbReference type="PANTHER" id="PTHR11999">
    <property type="entry name" value="GROUP II PYRIDOXAL-5-PHOSPHATE DECARBOXYLASE"/>
    <property type="match status" value="1"/>
</dbReference>
<dbReference type="GO" id="GO:0005737">
    <property type="term" value="C:cytoplasm"/>
    <property type="evidence" value="ECO:0007669"/>
    <property type="project" value="TreeGrafter"/>
</dbReference>
<organism evidence="4">
    <name type="scientific">Spongospora subterranea</name>
    <dbReference type="NCBI Taxonomy" id="70186"/>
    <lineage>
        <taxon>Eukaryota</taxon>
        <taxon>Sar</taxon>
        <taxon>Rhizaria</taxon>
        <taxon>Endomyxa</taxon>
        <taxon>Phytomyxea</taxon>
        <taxon>Plasmodiophorida</taxon>
        <taxon>Plasmodiophoridae</taxon>
        <taxon>Spongospora</taxon>
    </lineage>
</organism>
<accession>A0A0H5QM09</accession>
<dbReference type="GO" id="GO:0006520">
    <property type="term" value="P:amino acid metabolic process"/>
    <property type="evidence" value="ECO:0007669"/>
    <property type="project" value="InterPro"/>
</dbReference>
<dbReference type="GO" id="GO:0019752">
    <property type="term" value="P:carboxylic acid metabolic process"/>
    <property type="evidence" value="ECO:0007669"/>
    <property type="project" value="InterPro"/>
</dbReference>
<dbReference type="GO" id="GO:0016831">
    <property type="term" value="F:carboxy-lyase activity"/>
    <property type="evidence" value="ECO:0007669"/>
    <property type="project" value="UniProtKB-KW"/>
</dbReference>
<evidence type="ECO:0000313" key="4">
    <source>
        <dbReference type="EMBL" id="CRZ03200.1"/>
    </source>
</evidence>
<name>A0A0H5QM09_9EUKA</name>
<dbReference type="Pfam" id="PF00282">
    <property type="entry name" value="Pyridoxal_deC"/>
    <property type="match status" value="1"/>
</dbReference>
<comment type="cofactor">
    <cofactor evidence="1">
        <name>pyridoxal 5'-phosphate</name>
        <dbReference type="ChEBI" id="CHEBI:597326"/>
    </cofactor>
</comment>
<dbReference type="PRINTS" id="PR00800">
    <property type="entry name" value="YHDCRBOXLASE"/>
</dbReference>
<keyword evidence="2" id="KW-0456">Lyase</keyword>
<evidence type="ECO:0000256" key="2">
    <source>
        <dbReference type="ARBA" id="ARBA00022793"/>
    </source>
</evidence>
<sequence length="100" mass="11226">MFSPSVDIHNINDQSHVRSIESYRVVPDVAPGYLASLVPDHAPDGPEPWDQIMMDYQRVIMPGMTHWQSPRFHAYFPAGASFPSLLADLLCNSIQAIGFR</sequence>
<dbReference type="AlphaFoldDB" id="A0A0H5QM09"/>
<evidence type="ECO:0000256" key="1">
    <source>
        <dbReference type="ARBA" id="ARBA00001933"/>
    </source>
</evidence>
<proteinExistence type="predicted"/>